<comment type="similarity">
    <text evidence="3">Belongs to the HARBI1 family.</text>
</comment>
<comment type="cofactor">
    <cofactor evidence="1">
        <name>a divalent metal cation</name>
        <dbReference type="ChEBI" id="CHEBI:60240"/>
    </cofactor>
</comment>
<sequence>MSSFYTPRHRAALAIALVCSLKKKNRRKRSVWSKEWLLKRETLSHMALLQELREHNPEDFKNYLRMSDSCFEVLLEAVSPLIQRQDTVMRKSISPEQRLIATLRFLATGRTFEDLKFSTGISAQALGHIIPDTCRAIVEALKQEYLQFPSTPEEWLQVAKQFEDYWNFPNCGGAIDGKHVRINPPPNSGSYYYNYKGYFSVILLAVVNAKYEFIMVDIGKNGRVSDGGVIEQTLFYQKLKEKQLQLPSNSETKEGLNFVFVADEAFALHENLIKPFPQKTLTPARKIFNYRLSRARRVVENAFGILANRFRIFHTTINLSPQKIDIIVFACCILHNFLRRNNANSYTPSNLIDQEDIHARNVIPGEWRNENNGFIELQGTQAHNNTRDAKSNRDRYVDYFTGVGAVDWQSAMV</sequence>
<evidence type="ECO:0000256" key="7">
    <source>
        <dbReference type="ARBA" id="ARBA00023242"/>
    </source>
</evidence>
<dbReference type="GO" id="GO:0004518">
    <property type="term" value="F:nuclease activity"/>
    <property type="evidence" value="ECO:0007669"/>
    <property type="project" value="UniProtKB-KW"/>
</dbReference>
<name>A0A8J0VA19_XENLA</name>
<evidence type="ECO:0000313" key="9">
    <source>
        <dbReference type="Proteomes" id="UP000186698"/>
    </source>
</evidence>
<gene>
    <name evidence="10" type="primary">LOC108716616</name>
</gene>
<dbReference type="GO" id="GO:0046872">
    <property type="term" value="F:metal ion binding"/>
    <property type="evidence" value="ECO:0007669"/>
    <property type="project" value="UniProtKB-KW"/>
</dbReference>
<dbReference type="OrthoDB" id="1912480at2759"/>
<dbReference type="Pfam" id="PF13359">
    <property type="entry name" value="DDE_Tnp_4"/>
    <property type="match status" value="1"/>
</dbReference>
<dbReference type="InterPro" id="IPR045249">
    <property type="entry name" value="HARBI1-like"/>
</dbReference>
<evidence type="ECO:0000256" key="6">
    <source>
        <dbReference type="ARBA" id="ARBA00022801"/>
    </source>
</evidence>
<evidence type="ECO:0000256" key="1">
    <source>
        <dbReference type="ARBA" id="ARBA00001968"/>
    </source>
</evidence>
<evidence type="ECO:0000256" key="5">
    <source>
        <dbReference type="ARBA" id="ARBA00022723"/>
    </source>
</evidence>
<dbReference type="RefSeq" id="XP_018118360.1">
    <property type="nucleotide sequence ID" value="XM_018262871.2"/>
</dbReference>
<accession>A0A8J0VA19</accession>
<organism evidence="9 10">
    <name type="scientific">Xenopus laevis</name>
    <name type="common">African clawed frog</name>
    <dbReference type="NCBI Taxonomy" id="8355"/>
    <lineage>
        <taxon>Eukaryota</taxon>
        <taxon>Metazoa</taxon>
        <taxon>Chordata</taxon>
        <taxon>Craniata</taxon>
        <taxon>Vertebrata</taxon>
        <taxon>Euteleostomi</taxon>
        <taxon>Amphibia</taxon>
        <taxon>Batrachia</taxon>
        <taxon>Anura</taxon>
        <taxon>Pipoidea</taxon>
        <taxon>Pipidae</taxon>
        <taxon>Xenopodinae</taxon>
        <taxon>Xenopus</taxon>
        <taxon>Xenopus</taxon>
    </lineage>
</organism>
<dbReference type="PANTHER" id="PTHR22930:SF284">
    <property type="entry name" value="DDE TNP4 DOMAIN-CONTAINING PROTEIN"/>
    <property type="match status" value="1"/>
</dbReference>
<protein>
    <submittedName>
        <fullName evidence="10">Protein ANTAGONIST OF LIKE HETEROCHROMATIN PROTEIN 1-like</fullName>
    </submittedName>
</protein>
<reference evidence="10" key="1">
    <citation type="submission" date="2025-08" db="UniProtKB">
        <authorList>
            <consortium name="RefSeq"/>
        </authorList>
    </citation>
    <scope>IDENTIFICATION</scope>
    <source>
        <strain evidence="10">J_2021</strain>
        <tissue evidence="10">Erythrocytes</tissue>
    </source>
</reference>
<feature type="domain" description="DDE Tnp4" evidence="8">
    <location>
        <begin position="175"/>
        <end position="336"/>
    </location>
</feature>
<evidence type="ECO:0000256" key="3">
    <source>
        <dbReference type="ARBA" id="ARBA00006958"/>
    </source>
</evidence>
<keyword evidence="6" id="KW-0378">Hydrolase</keyword>
<proteinExistence type="inferred from homology"/>
<keyword evidence="7" id="KW-0539">Nucleus</keyword>
<dbReference type="GO" id="GO:0005634">
    <property type="term" value="C:nucleus"/>
    <property type="evidence" value="ECO:0007669"/>
    <property type="project" value="UniProtKB-SubCell"/>
</dbReference>
<dbReference type="KEGG" id="xla:108716616"/>
<dbReference type="InterPro" id="IPR027806">
    <property type="entry name" value="HARBI1_dom"/>
</dbReference>
<dbReference type="AlphaFoldDB" id="A0A8J0VA19"/>
<evidence type="ECO:0000256" key="2">
    <source>
        <dbReference type="ARBA" id="ARBA00004123"/>
    </source>
</evidence>
<dbReference type="PANTHER" id="PTHR22930">
    <property type="match status" value="1"/>
</dbReference>
<dbReference type="GO" id="GO:0016787">
    <property type="term" value="F:hydrolase activity"/>
    <property type="evidence" value="ECO:0007669"/>
    <property type="project" value="UniProtKB-KW"/>
</dbReference>
<evidence type="ECO:0000313" key="10">
    <source>
        <dbReference type="RefSeq" id="XP_018118360.1"/>
    </source>
</evidence>
<keyword evidence="9" id="KW-1185">Reference proteome</keyword>
<keyword evidence="5" id="KW-0479">Metal-binding</keyword>
<dbReference type="GeneID" id="108716616"/>
<evidence type="ECO:0000259" key="8">
    <source>
        <dbReference type="Pfam" id="PF13359"/>
    </source>
</evidence>
<comment type="subcellular location">
    <subcellularLocation>
        <location evidence="2">Nucleus</location>
    </subcellularLocation>
</comment>
<dbReference type="Proteomes" id="UP000186698">
    <property type="component" value="Chromosome 5L"/>
</dbReference>
<keyword evidence="4" id="KW-0540">Nuclease</keyword>
<evidence type="ECO:0000256" key="4">
    <source>
        <dbReference type="ARBA" id="ARBA00022722"/>
    </source>
</evidence>